<reference evidence="2 3" key="4">
    <citation type="journal article" date="2011" name="BMC Genomics">
        <title>RNA-Seq improves annotation of protein-coding genes in the cucumber genome.</title>
        <authorList>
            <person name="Li Z."/>
            <person name="Zhang Z."/>
            <person name="Yan P."/>
            <person name="Huang S."/>
            <person name="Fei Z."/>
            <person name="Lin K."/>
        </authorList>
    </citation>
    <scope>NUCLEOTIDE SEQUENCE [LARGE SCALE GENOMIC DNA]</scope>
    <source>
        <strain evidence="3">cv. 9930</strain>
    </source>
</reference>
<dbReference type="OrthoDB" id="1408296at2759"/>
<evidence type="ECO:0000313" key="2">
    <source>
        <dbReference type="EMBL" id="KGN64484.1"/>
    </source>
</evidence>
<dbReference type="Gramene" id="KGN64484">
    <property type="protein sequence ID" value="KGN64484"/>
    <property type="gene ID" value="Csa_1G058670"/>
</dbReference>
<reference evidence="2 3" key="1">
    <citation type="journal article" date="2009" name="Nat. Genet.">
        <title>The genome of the cucumber, Cucumis sativus L.</title>
        <authorList>
            <person name="Huang S."/>
            <person name="Li R."/>
            <person name="Zhang Z."/>
            <person name="Li L."/>
            <person name="Gu X."/>
            <person name="Fan W."/>
            <person name="Lucas W.J."/>
            <person name="Wang X."/>
            <person name="Xie B."/>
            <person name="Ni P."/>
            <person name="Ren Y."/>
            <person name="Zhu H."/>
            <person name="Li J."/>
            <person name="Lin K."/>
            <person name="Jin W."/>
            <person name="Fei Z."/>
            <person name="Li G."/>
            <person name="Staub J."/>
            <person name="Kilian A."/>
            <person name="van der Vossen E.A."/>
            <person name="Wu Y."/>
            <person name="Guo J."/>
            <person name="He J."/>
            <person name="Jia Z."/>
            <person name="Ren Y."/>
            <person name="Tian G."/>
            <person name="Lu Y."/>
            <person name="Ruan J."/>
            <person name="Qian W."/>
            <person name="Wang M."/>
            <person name="Huang Q."/>
            <person name="Li B."/>
            <person name="Xuan Z."/>
            <person name="Cao J."/>
            <person name="Asan"/>
            <person name="Wu Z."/>
            <person name="Zhang J."/>
            <person name="Cai Q."/>
            <person name="Bai Y."/>
            <person name="Zhao B."/>
            <person name="Han Y."/>
            <person name="Li Y."/>
            <person name="Li X."/>
            <person name="Wang S."/>
            <person name="Shi Q."/>
            <person name="Liu S."/>
            <person name="Cho W.K."/>
            <person name="Kim J.Y."/>
            <person name="Xu Y."/>
            <person name="Heller-Uszynska K."/>
            <person name="Miao H."/>
            <person name="Cheng Z."/>
            <person name="Zhang S."/>
            <person name="Wu J."/>
            <person name="Yang Y."/>
            <person name="Kang H."/>
            <person name="Li M."/>
            <person name="Liang H."/>
            <person name="Ren X."/>
            <person name="Shi Z."/>
            <person name="Wen M."/>
            <person name="Jian M."/>
            <person name="Yang H."/>
            <person name="Zhang G."/>
            <person name="Yang Z."/>
            <person name="Chen R."/>
            <person name="Liu S."/>
            <person name="Li J."/>
            <person name="Ma L."/>
            <person name="Liu H."/>
            <person name="Zhou Y."/>
            <person name="Zhao J."/>
            <person name="Fang X."/>
            <person name="Li G."/>
            <person name="Fang L."/>
            <person name="Li Y."/>
            <person name="Liu D."/>
            <person name="Zheng H."/>
            <person name="Zhang Y."/>
            <person name="Qin N."/>
            <person name="Li Z."/>
            <person name="Yang G."/>
            <person name="Yang S."/>
            <person name="Bolund L."/>
            <person name="Kristiansen K."/>
            <person name="Zheng H."/>
            <person name="Li S."/>
            <person name="Zhang X."/>
            <person name="Yang H."/>
            <person name="Wang J."/>
            <person name="Sun R."/>
            <person name="Zhang B."/>
            <person name="Jiang S."/>
            <person name="Wang J."/>
            <person name="Du Y."/>
            <person name="Li S."/>
        </authorList>
    </citation>
    <scope>NUCLEOTIDE SEQUENCE [LARGE SCALE GENOMIC DNA]</scope>
    <source>
        <strain evidence="3">cv. 9930</strain>
    </source>
</reference>
<dbReference type="OMA" id="IRIFQAK"/>
<reference evidence="2 3" key="3">
    <citation type="journal article" date="2010" name="BMC Genomics">
        <title>Transcriptome sequencing and comparative analysis of cucumber flowers with different sex types.</title>
        <authorList>
            <person name="Guo S."/>
            <person name="Zheng Y."/>
            <person name="Joung J.G."/>
            <person name="Liu S."/>
            <person name="Zhang Z."/>
            <person name="Crasta O.R."/>
            <person name="Sobral B.W."/>
            <person name="Xu Y."/>
            <person name="Huang S."/>
            <person name="Fei Z."/>
        </authorList>
    </citation>
    <scope>NUCLEOTIDE SEQUENCE [LARGE SCALE GENOMIC DNA]</scope>
    <source>
        <strain evidence="3">cv. 9930</strain>
    </source>
</reference>
<evidence type="ECO:0000313" key="3">
    <source>
        <dbReference type="Proteomes" id="UP000029981"/>
    </source>
</evidence>
<dbReference type="Proteomes" id="UP000029981">
    <property type="component" value="Chromosome 1"/>
</dbReference>
<organism evidence="2 3">
    <name type="scientific">Cucumis sativus</name>
    <name type="common">Cucumber</name>
    <dbReference type="NCBI Taxonomy" id="3659"/>
    <lineage>
        <taxon>Eukaryota</taxon>
        <taxon>Viridiplantae</taxon>
        <taxon>Streptophyta</taxon>
        <taxon>Embryophyta</taxon>
        <taxon>Tracheophyta</taxon>
        <taxon>Spermatophyta</taxon>
        <taxon>Magnoliopsida</taxon>
        <taxon>eudicotyledons</taxon>
        <taxon>Gunneridae</taxon>
        <taxon>Pentapetalae</taxon>
        <taxon>rosids</taxon>
        <taxon>fabids</taxon>
        <taxon>Cucurbitales</taxon>
        <taxon>Cucurbitaceae</taxon>
        <taxon>Benincaseae</taxon>
        <taxon>Cucumis</taxon>
    </lineage>
</organism>
<dbReference type="EMBL" id="CM002922">
    <property type="protein sequence ID" value="KGN64484.1"/>
    <property type="molecule type" value="Genomic_DNA"/>
</dbReference>
<feature type="compositionally biased region" description="Basic and acidic residues" evidence="1">
    <location>
        <begin position="9"/>
        <end position="19"/>
    </location>
</feature>
<protein>
    <submittedName>
        <fullName evidence="2">Uncharacterized protein</fullName>
    </submittedName>
</protein>
<reference evidence="2 3" key="2">
    <citation type="journal article" date="2009" name="PLoS ONE">
        <title>An integrated genetic and cytogenetic map of the cucumber genome.</title>
        <authorList>
            <person name="Ren Y."/>
            <person name="Zhang Z."/>
            <person name="Liu J."/>
            <person name="Staub J.E."/>
            <person name="Han Y."/>
            <person name="Cheng Z."/>
            <person name="Li X."/>
            <person name="Lu J."/>
            <person name="Miao H."/>
            <person name="Kang H."/>
            <person name="Xie B."/>
            <person name="Gu X."/>
            <person name="Wang X."/>
            <person name="Du Y."/>
            <person name="Jin W."/>
            <person name="Huang S."/>
        </authorList>
    </citation>
    <scope>NUCLEOTIDE SEQUENCE [LARGE SCALE GENOMIC DNA]</scope>
    <source>
        <strain evidence="3">cv. 9930</strain>
    </source>
</reference>
<dbReference type="PANTHER" id="PTHR34222">
    <property type="entry name" value="GAG_PRE-INTEGRS DOMAIN-CONTAINING PROTEIN"/>
    <property type="match status" value="1"/>
</dbReference>
<proteinExistence type="predicted"/>
<keyword evidence="3" id="KW-1185">Reference proteome</keyword>
<feature type="compositionally biased region" description="Pro residues" evidence="1">
    <location>
        <begin position="100"/>
        <end position="116"/>
    </location>
</feature>
<feature type="compositionally biased region" description="Polar residues" evidence="1">
    <location>
        <begin position="142"/>
        <end position="158"/>
    </location>
</feature>
<feature type="compositionally biased region" description="Basic and acidic residues" evidence="1">
    <location>
        <begin position="37"/>
        <end position="55"/>
    </location>
</feature>
<gene>
    <name evidence="2" type="ORF">Csa_1G058670</name>
</gene>
<accession>A0A0A0LU31</accession>
<feature type="compositionally biased region" description="Low complexity" evidence="1">
    <location>
        <begin position="65"/>
        <end position="81"/>
    </location>
</feature>
<feature type="compositionally biased region" description="Polar residues" evidence="1">
    <location>
        <begin position="123"/>
        <end position="135"/>
    </location>
</feature>
<dbReference type="PANTHER" id="PTHR34222:SF100">
    <property type="entry name" value="CCHC-TYPE DOMAIN-CONTAINING PROTEIN"/>
    <property type="match status" value="1"/>
</dbReference>
<feature type="region of interest" description="Disordered" evidence="1">
    <location>
        <begin position="1"/>
        <end position="162"/>
    </location>
</feature>
<evidence type="ECO:0000256" key="1">
    <source>
        <dbReference type="SAM" id="MobiDB-lite"/>
    </source>
</evidence>
<sequence length="372" mass="40980">MDESLTEGFKFRGIFDPHFKSPVNRRKINSSPNGTKKPTDAEVKNSANKHPEKDPNFPSSSKPKPQAAARNSNPNSNSAPSSPAPPPTPIPTTRKTKSQPPTPSPALPPTPSPTPSPTRKTKCQPTMPSSSSKNNVVRRIYNDNSPKASPKISPTSGSDCHEKAVKTTAYPNSPASSDPSNDIGHRLLQGLSFEGKDLDDILKGNSIDDLMGSNNKKEESSPRNVSSLAILQIYQKIASHRQGNLSVERYFKKLKKLWNDIGTYSSDFAQGYSSNGTIAFWSELTERDKVMQFFIGLNDYYSIICSQILVNQPFPTVEEAYSEIIREEKRRELFVALGIMAAQVIQSSYQYGSSNNGDNKNLGIDQEIDRSI</sequence>
<dbReference type="AlphaFoldDB" id="A0A0A0LU31"/>
<name>A0A0A0LU31_CUCSA</name>